<comment type="subcellular location">
    <subcellularLocation>
        <location evidence="1">Membrane</location>
        <topology evidence="1">Multi-pass membrane protein</topology>
    </subcellularLocation>
</comment>
<evidence type="ECO:0000256" key="1">
    <source>
        <dbReference type="ARBA" id="ARBA00004141"/>
    </source>
</evidence>
<reference evidence="7" key="1">
    <citation type="submission" date="2023-06" db="EMBL/GenBank/DDBJ databases">
        <title>Genome-scale phylogeny and comparative genomics of the fungal order Sordariales.</title>
        <authorList>
            <consortium name="Lawrence Berkeley National Laboratory"/>
            <person name="Hensen N."/>
            <person name="Bonometti L."/>
            <person name="Westerberg I."/>
            <person name="Brannstrom I.O."/>
            <person name="Guillou S."/>
            <person name="Cros-Aarteil S."/>
            <person name="Calhoun S."/>
            <person name="Haridas S."/>
            <person name="Kuo A."/>
            <person name="Mondo S."/>
            <person name="Pangilinan J."/>
            <person name="Riley R."/>
            <person name="Labutti K."/>
            <person name="Andreopoulos B."/>
            <person name="Lipzen A."/>
            <person name="Chen C."/>
            <person name="Yanf M."/>
            <person name="Daum C."/>
            <person name="Ng V."/>
            <person name="Clum A."/>
            <person name="Steindorff A."/>
            <person name="Ohm R."/>
            <person name="Martin F."/>
            <person name="Silar P."/>
            <person name="Natvig D."/>
            <person name="Lalanne C."/>
            <person name="Gautier V."/>
            <person name="Ament-Velasquez S.L."/>
            <person name="Kruys A."/>
            <person name="Hutchinson M.I."/>
            <person name="Powell A.J."/>
            <person name="Barry K."/>
            <person name="Miller A.N."/>
            <person name="Grigoriev I.V."/>
            <person name="Debuchy R."/>
            <person name="Gladieux P."/>
            <person name="Thoren M.H."/>
            <person name="Johannesson H."/>
        </authorList>
    </citation>
    <scope>NUCLEOTIDE SEQUENCE</scope>
    <source>
        <strain evidence="7">PSN4</strain>
    </source>
</reference>
<evidence type="ECO:0000256" key="3">
    <source>
        <dbReference type="ARBA" id="ARBA00022989"/>
    </source>
</evidence>
<dbReference type="Pfam" id="PF01284">
    <property type="entry name" value="MARVEL"/>
    <property type="match status" value="1"/>
</dbReference>
<dbReference type="PANTHER" id="PTHR37451:SF5">
    <property type="entry name" value="MARVEL DOMAIN-CONTAINING PROTEIN"/>
    <property type="match status" value="1"/>
</dbReference>
<evidence type="ECO:0000259" key="6">
    <source>
        <dbReference type="Pfam" id="PF01284"/>
    </source>
</evidence>
<feature type="domain" description="MARVEL" evidence="6">
    <location>
        <begin position="12"/>
        <end position="135"/>
    </location>
</feature>
<proteinExistence type="predicted"/>
<keyword evidence="4 5" id="KW-0472">Membrane</keyword>
<dbReference type="GO" id="GO:0016020">
    <property type="term" value="C:membrane"/>
    <property type="evidence" value="ECO:0007669"/>
    <property type="project" value="UniProtKB-SubCell"/>
</dbReference>
<feature type="transmembrane region" description="Helical" evidence="5">
    <location>
        <begin position="47"/>
        <end position="66"/>
    </location>
</feature>
<sequence>MFLSKFKVPREAVRGIQGFFSLAVLILSAYVANWYNTDTLTSSPSQINVLLAAAAISIVSIIHLEVTSKFFPRLASPFVSIAVEFINLVFWFGSSISLAVFLSRLLFCRGSVCAAAQADAVFAFVNLLAWLGTFVPLTLDLFKGGLRKPTGPSMSGGAGMKEVA</sequence>
<dbReference type="PANTHER" id="PTHR37451">
    <property type="entry name" value="MARVEL DOMAIN"/>
    <property type="match status" value="1"/>
</dbReference>
<dbReference type="AlphaFoldDB" id="A0AAJ0BD50"/>
<feature type="transmembrane region" description="Helical" evidence="5">
    <location>
        <begin position="121"/>
        <end position="142"/>
    </location>
</feature>
<evidence type="ECO:0000313" key="7">
    <source>
        <dbReference type="EMBL" id="KAK1754582.1"/>
    </source>
</evidence>
<comment type="caution">
    <text evidence="7">The sequence shown here is derived from an EMBL/GenBank/DDBJ whole genome shotgun (WGS) entry which is preliminary data.</text>
</comment>
<keyword evidence="3 5" id="KW-1133">Transmembrane helix</keyword>
<dbReference type="InterPro" id="IPR008253">
    <property type="entry name" value="Marvel"/>
</dbReference>
<protein>
    <submittedName>
        <fullName evidence="7">Membrane-associating domain-containing protein</fullName>
    </submittedName>
</protein>
<keyword evidence="8" id="KW-1185">Reference proteome</keyword>
<dbReference type="EMBL" id="MU839835">
    <property type="protein sequence ID" value="KAK1754582.1"/>
    <property type="molecule type" value="Genomic_DNA"/>
</dbReference>
<dbReference type="Proteomes" id="UP001239445">
    <property type="component" value="Unassembled WGS sequence"/>
</dbReference>
<feature type="transmembrane region" description="Helical" evidence="5">
    <location>
        <begin position="78"/>
        <end position="101"/>
    </location>
</feature>
<evidence type="ECO:0000313" key="8">
    <source>
        <dbReference type="Proteomes" id="UP001239445"/>
    </source>
</evidence>
<gene>
    <name evidence="7" type="ORF">QBC47DRAFT_221622</name>
</gene>
<feature type="transmembrane region" description="Helical" evidence="5">
    <location>
        <begin position="12"/>
        <end position="35"/>
    </location>
</feature>
<evidence type="ECO:0000256" key="4">
    <source>
        <dbReference type="ARBA" id="ARBA00023136"/>
    </source>
</evidence>
<name>A0AAJ0BD50_9PEZI</name>
<accession>A0AAJ0BD50</accession>
<evidence type="ECO:0000256" key="5">
    <source>
        <dbReference type="SAM" id="Phobius"/>
    </source>
</evidence>
<organism evidence="7 8">
    <name type="scientific">Echria macrotheca</name>
    <dbReference type="NCBI Taxonomy" id="438768"/>
    <lineage>
        <taxon>Eukaryota</taxon>
        <taxon>Fungi</taxon>
        <taxon>Dikarya</taxon>
        <taxon>Ascomycota</taxon>
        <taxon>Pezizomycotina</taxon>
        <taxon>Sordariomycetes</taxon>
        <taxon>Sordariomycetidae</taxon>
        <taxon>Sordariales</taxon>
        <taxon>Schizotheciaceae</taxon>
        <taxon>Echria</taxon>
    </lineage>
</organism>
<keyword evidence="2 5" id="KW-0812">Transmembrane</keyword>
<evidence type="ECO:0000256" key="2">
    <source>
        <dbReference type="ARBA" id="ARBA00022692"/>
    </source>
</evidence>